<feature type="domain" description="Cadherin" evidence="15">
    <location>
        <begin position="396"/>
        <end position="508"/>
    </location>
</feature>
<feature type="domain" description="Cadherin" evidence="15">
    <location>
        <begin position="256"/>
        <end position="364"/>
    </location>
</feature>
<dbReference type="FunFam" id="2.60.40.60:FF:000123">
    <property type="entry name" value="Protocadherin beta 4"/>
    <property type="match status" value="1"/>
</dbReference>
<dbReference type="CDD" id="cd11304">
    <property type="entry name" value="Cadherin_repeat"/>
    <property type="match status" value="6"/>
</dbReference>
<feature type="region of interest" description="Disordered" evidence="13">
    <location>
        <begin position="969"/>
        <end position="1058"/>
    </location>
</feature>
<dbReference type="STRING" id="195883.A0A482XJ82"/>
<dbReference type="SMART" id="SM00112">
    <property type="entry name" value="CA"/>
    <property type="match status" value="6"/>
</dbReference>
<comment type="subcellular location">
    <subcellularLocation>
        <location evidence="1">Cell membrane</location>
        <topology evidence="1">Single-pass type I membrane protein</topology>
    </subcellularLocation>
</comment>
<keyword evidence="7 12" id="KW-0106">Calcium</keyword>
<name>A0A482XJ82_LAOST</name>
<dbReference type="Proteomes" id="UP000291343">
    <property type="component" value="Unassembled WGS sequence"/>
</dbReference>
<dbReference type="AlphaFoldDB" id="A0A482XJ82"/>
<keyword evidence="3 14" id="KW-0812">Transmembrane</keyword>
<feature type="compositionally biased region" description="Basic residues" evidence="13">
    <location>
        <begin position="928"/>
        <end position="954"/>
    </location>
</feature>
<evidence type="ECO:0000256" key="6">
    <source>
        <dbReference type="ARBA" id="ARBA00022737"/>
    </source>
</evidence>
<dbReference type="InterPro" id="IPR002126">
    <property type="entry name" value="Cadherin-like_dom"/>
</dbReference>
<keyword evidence="9 14" id="KW-1133">Transmembrane helix</keyword>
<keyword evidence="8" id="KW-0130">Cell adhesion</keyword>
<keyword evidence="5" id="KW-0732">Signal</keyword>
<dbReference type="GO" id="GO:0005509">
    <property type="term" value="F:calcium ion binding"/>
    <property type="evidence" value="ECO:0007669"/>
    <property type="project" value="UniProtKB-UniRule"/>
</dbReference>
<dbReference type="Pfam" id="PF23206">
    <property type="entry name" value="PCDH15_12th"/>
    <property type="match status" value="1"/>
</dbReference>
<dbReference type="GO" id="GO:0007156">
    <property type="term" value="P:homophilic cell adhesion via plasma membrane adhesion molecules"/>
    <property type="evidence" value="ECO:0007669"/>
    <property type="project" value="InterPro"/>
</dbReference>
<evidence type="ECO:0000256" key="4">
    <source>
        <dbReference type="ARBA" id="ARBA00022723"/>
    </source>
</evidence>
<dbReference type="OrthoDB" id="6252479at2759"/>
<keyword evidence="2" id="KW-1003">Cell membrane</keyword>
<dbReference type="Gene3D" id="2.60.40.60">
    <property type="entry name" value="Cadherins"/>
    <property type="match status" value="6"/>
</dbReference>
<dbReference type="InterPro" id="IPR015919">
    <property type="entry name" value="Cadherin-like_sf"/>
</dbReference>
<keyword evidence="4" id="KW-0479">Metal-binding</keyword>
<protein>
    <recommendedName>
        <fullName evidence="15">Cadherin domain-containing protein</fullName>
    </recommendedName>
</protein>
<evidence type="ECO:0000256" key="13">
    <source>
        <dbReference type="SAM" id="MobiDB-lite"/>
    </source>
</evidence>
<feature type="domain" description="Cadherin" evidence="15">
    <location>
        <begin position="143"/>
        <end position="255"/>
    </location>
</feature>
<evidence type="ECO:0000256" key="10">
    <source>
        <dbReference type="ARBA" id="ARBA00023136"/>
    </source>
</evidence>
<keyword evidence="6" id="KW-0677">Repeat</keyword>
<evidence type="ECO:0000256" key="3">
    <source>
        <dbReference type="ARBA" id="ARBA00022692"/>
    </source>
</evidence>
<feature type="region of interest" description="Disordered" evidence="13">
    <location>
        <begin position="909"/>
        <end position="954"/>
    </location>
</feature>
<gene>
    <name evidence="16" type="ORF">LSTR_LSTR008280</name>
</gene>
<evidence type="ECO:0000259" key="15">
    <source>
        <dbReference type="PROSITE" id="PS50268"/>
    </source>
</evidence>
<dbReference type="PANTHER" id="PTHR24027">
    <property type="entry name" value="CADHERIN-23"/>
    <property type="match status" value="1"/>
</dbReference>
<feature type="compositionally biased region" description="Basic and acidic residues" evidence="13">
    <location>
        <begin position="1025"/>
        <end position="1034"/>
    </location>
</feature>
<dbReference type="EMBL" id="QKKF02007569">
    <property type="protein sequence ID" value="RZF45903.1"/>
    <property type="molecule type" value="Genomic_DNA"/>
</dbReference>
<dbReference type="PRINTS" id="PR00205">
    <property type="entry name" value="CADHERIN"/>
</dbReference>
<dbReference type="SUPFAM" id="SSF49313">
    <property type="entry name" value="Cadherin-like"/>
    <property type="match status" value="6"/>
</dbReference>
<dbReference type="GO" id="GO:0016477">
    <property type="term" value="P:cell migration"/>
    <property type="evidence" value="ECO:0007669"/>
    <property type="project" value="TreeGrafter"/>
</dbReference>
<feature type="compositionally biased region" description="Low complexity" evidence="13">
    <location>
        <begin position="990"/>
        <end position="1004"/>
    </location>
</feature>
<comment type="caution">
    <text evidence="16">The sequence shown here is derived from an EMBL/GenBank/DDBJ whole genome shotgun (WGS) entry which is preliminary data.</text>
</comment>
<keyword evidence="17" id="KW-1185">Reference proteome</keyword>
<feature type="domain" description="Cadherin" evidence="15">
    <location>
        <begin position="45"/>
        <end position="99"/>
    </location>
</feature>
<evidence type="ECO:0000256" key="1">
    <source>
        <dbReference type="ARBA" id="ARBA00004251"/>
    </source>
</evidence>
<organism evidence="16 17">
    <name type="scientific">Laodelphax striatellus</name>
    <name type="common">Small brown planthopper</name>
    <name type="synonym">Delphax striatella</name>
    <dbReference type="NCBI Taxonomy" id="195883"/>
    <lineage>
        <taxon>Eukaryota</taxon>
        <taxon>Metazoa</taxon>
        <taxon>Ecdysozoa</taxon>
        <taxon>Arthropoda</taxon>
        <taxon>Hexapoda</taxon>
        <taxon>Insecta</taxon>
        <taxon>Pterygota</taxon>
        <taxon>Neoptera</taxon>
        <taxon>Paraneoptera</taxon>
        <taxon>Hemiptera</taxon>
        <taxon>Auchenorrhyncha</taxon>
        <taxon>Fulgoroidea</taxon>
        <taxon>Delphacidae</taxon>
        <taxon>Criomorphinae</taxon>
        <taxon>Laodelphax</taxon>
    </lineage>
</organism>
<dbReference type="InParanoid" id="A0A482XJ82"/>
<reference evidence="16 17" key="1">
    <citation type="journal article" date="2017" name="Gigascience">
        <title>Genome sequence of the small brown planthopper, Laodelphax striatellus.</title>
        <authorList>
            <person name="Zhu J."/>
            <person name="Jiang F."/>
            <person name="Wang X."/>
            <person name="Yang P."/>
            <person name="Bao Y."/>
            <person name="Zhao W."/>
            <person name="Wang W."/>
            <person name="Lu H."/>
            <person name="Wang Q."/>
            <person name="Cui N."/>
            <person name="Li J."/>
            <person name="Chen X."/>
            <person name="Luo L."/>
            <person name="Yu J."/>
            <person name="Kang L."/>
            <person name="Cui F."/>
        </authorList>
    </citation>
    <scope>NUCLEOTIDE SEQUENCE [LARGE SCALE GENOMIC DNA]</scope>
    <source>
        <strain evidence="16">Lst14</strain>
    </source>
</reference>
<evidence type="ECO:0000256" key="12">
    <source>
        <dbReference type="PROSITE-ProRule" id="PRU00043"/>
    </source>
</evidence>
<proteinExistence type="predicted"/>
<dbReference type="InterPro" id="IPR039808">
    <property type="entry name" value="Cadherin"/>
</dbReference>
<evidence type="ECO:0000256" key="7">
    <source>
        <dbReference type="ARBA" id="ARBA00022837"/>
    </source>
</evidence>
<keyword evidence="11" id="KW-0325">Glycoprotein</keyword>
<dbReference type="GO" id="GO:0045296">
    <property type="term" value="F:cadherin binding"/>
    <property type="evidence" value="ECO:0007669"/>
    <property type="project" value="TreeGrafter"/>
</dbReference>
<evidence type="ECO:0000256" key="8">
    <source>
        <dbReference type="ARBA" id="ARBA00022889"/>
    </source>
</evidence>
<evidence type="ECO:0000256" key="5">
    <source>
        <dbReference type="ARBA" id="ARBA00022729"/>
    </source>
</evidence>
<feature type="domain" description="Cadherin" evidence="15">
    <location>
        <begin position="509"/>
        <end position="625"/>
    </location>
</feature>
<dbReference type="InterPro" id="IPR056989">
    <property type="entry name" value="PCDH15_12th_dom"/>
</dbReference>
<dbReference type="PROSITE" id="PS50268">
    <property type="entry name" value="CADHERIN_2"/>
    <property type="match status" value="6"/>
</dbReference>
<dbReference type="PROSITE" id="PS00232">
    <property type="entry name" value="CADHERIN_1"/>
    <property type="match status" value="3"/>
</dbReference>
<dbReference type="GO" id="GO:0008013">
    <property type="term" value="F:beta-catenin binding"/>
    <property type="evidence" value="ECO:0007669"/>
    <property type="project" value="TreeGrafter"/>
</dbReference>
<dbReference type="GO" id="GO:0016342">
    <property type="term" value="C:catenin complex"/>
    <property type="evidence" value="ECO:0007669"/>
    <property type="project" value="TreeGrafter"/>
</dbReference>
<sequence>MVQVIVEDENDNAPVFDRPWYSGRVAENCAGDCVLSMEHKIRARDADAGSNAEFTLRIHGDDADMFTLDRDTGIHCGNLSSEVRLTVYVDDINDNAPKFVQMKVHPSSDIELSRRSSSGVMIVVGNKTVSDITPELRNVSFAEQLLPVVTIPESLIVGSDVIQLLAVDKDKGENASITYHLFHETIISESTSSDTKFTPQHFSVHPHSGSVSVATLLPPQTEFRLNISAKDGGGLEGFIVARIKVRDINNNAPTFDKYQYEFEVLEGVYSDSVIGRINAVDGDFGENAKVTYKILQKRKELKSFPFKISRDGAIIANGDLDREQQERYMFRVMAQDNGPPGHQLRSTTDVVIRILDANDNVPEFHGYDRIIHTVRSSLDGEYDPSSSSNRFEASIALPVYLATVVESSPPGIPVLRIYANDSDSPVNGNGMILFHIPKKNNAPQLFTIDSKEGVVTTTSTLDYEHEQKHNVTIVASDLGHPSLSSTALLIVSVIDVPELAEELTGPIFTHRYYELEVEENCPTPLTLISLNVSDHYRRQGMKFTIIPSEFSNMFSVDPANGTVYLTISPDRESVDQVSVTIRAQPAKRGRTFPKMVYPVHLTDLAPNEVKVVLKIRDVNDNSPMFSLNGRPLVAAIPTSANYGYPIARLHATDMDLGVSGEIRYQMLGGEAGYFAVDPVSGQIRAAASFAHHAGRVFGFDVKATDLAGSPDGRSAIANVFVYVLDENKRLVMVMNAKPIDVERHSENITWVLSNITGLDVRVRKIEPHHEDHEFNDATDLYLYAVDPMMNVILETEEFNEMLNAKQSDIRRVLEPYRILETMTDKETPTVSTRRHNAPLLTGLEVVTIVLGCIVFLGAFTAAICVACLHKNRKKIDTKYPPATIDLSLRPKMHMDCKPRSLFHPNAFVEDSTEYGGSNRSNSECTGTRMHRHQHAPTCMRHHSRQHRRRPSQRHKNGLLEVSLASLHSSARDSGIGGETHRAPRGRCPCGHSSTHSSANSSNGSYEDSLKSLHRHHSHSSGGSGDHTHCSHEGNRQTNTQTFTPMLARRPSERLLVPR</sequence>
<dbReference type="FunFam" id="2.60.40.60:FF:000015">
    <property type="entry name" value="FAT atypical cadherin 1"/>
    <property type="match status" value="1"/>
</dbReference>
<feature type="transmembrane region" description="Helical" evidence="14">
    <location>
        <begin position="845"/>
        <end position="868"/>
    </location>
</feature>
<accession>A0A482XJ82</accession>
<dbReference type="Pfam" id="PF00028">
    <property type="entry name" value="Cadherin"/>
    <property type="match status" value="5"/>
</dbReference>
<evidence type="ECO:0000256" key="11">
    <source>
        <dbReference type="ARBA" id="ARBA00023180"/>
    </source>
</evidence>
<feature type="domain" description="Cadherin" evidence="15">
    <location>
        <begin position="628"/>
        <end position="740"/>
    </location>
</feature>
<evidence type="ECO:0000256" key="2">
    <source>
        <dbReference type="ARBA" id="ARBA00022475"/>
    </source>
</evidence>
<evidence type="ECO:0000256" key="9">
    <source>
        <dbReference type="ARBA" id="ARBA00022989"/>
    </source>
</evidence>
<dbReference type="InterPro" id="IPR020894">
    <property type="entry name" value="Cadherin_CS"/>
</dbReference>
<evidence type="ECO:0000313" key="17">
    <source>
        <dbReference type="Proteomes" id="UP000291343"/>
    </source>
</evidence>
<evidence type="ECO:0000313" key="16">
    <source>
        <dbReference type="EMBL" id="RZF45903.1"/>
    </source>
</evidence>
<feature type="compositionally biased region" description="Polar residues" evidence="13">
    <location>
        <begin position="914"/>
        <end position="925"/>
    </location>
</feature>
<evidence type="ECO:0000256" key="14">
    <source>
        <dbReference type="SAM" id="Phobius"/>
    </source>
</evidence>
<keyword evidence="10 14" id="KW-0472">Membrane</keyword>
<dbReference type="SMR" id="A0A482XJ82"/>
<dbReference type="PANTHER" id="PTHR24027:SF438">
    <property type="entry name" value="CADHERIN 23"/>
    <property type="match status" value="1"/>
</dbReference>